<feature type="compositionally biased region" description="Acidic residues" evidence="1">
    <location>
        <begin position="509"/>
        <end position="530"/>
    </location>
</feature>
<feature type="region of interest" description="Disordered" evidence="1">
    <location>
        <begin position="116"/>
        <end position="189"/>
    </location>
</feature>
<protein>
    <recommendedName>
        <fullName evidence="2">Coilin tudor domain-containing protein</fullName>
    </recommendedName>
</protein>
<feature type="compositionally biased region" description="Pro residues" evidence="1">
    <location>
        <begin position="945"/>
        <end position="955"/>
    </location>
</feature>
<evidence type="ECO:0000313" key="4">
    <source>
        <dbReference type="Proteomes" id="UP001165090"/>
    </source>
</evidence>
<feature type="compositionally biased region" description="Low complexity" evidence="1">
    <location>
        <begin position="540"/>
        <end position="565"/>
    </location>
</feature>
<feature type="compositionally biased region" description="Polar residues" evidence="1">
    <location>
        <begin position="1030"/>
        <end position="1041"/>
    </location>
</feature>
<sequence>MQRLRLELSEALLTPTIRAQGLGRCWFCPSSAAVTIADFTREIHAYLRLDCAAELRLVLSGFTLPTDGPVGLLRDGDLIAVQKVARPATRTLQLQSVAQTEGVAAAQGGGANVAHANTAAGGSSGGGGGSGRKRKRRTAAVAAVDGTVAGSGGAGDAPPQNGTNKADDLEQGQEGGQEQAQGQEHHVQKARRIAVVTDLAVDAAVNTTPGAAAGRATGGADPDACRGKEMFVCGENEDAEATGLSQRTDELDATPRTGTDGAGAAAGEKKRASRSARRKAYKRRLCRQGVLPYKGAGRGTGDGGTAPREKVSAGRKENLVTSQRMGSKEAQGQKQKQQKQLPEKQHVQQPIQPPPLRQQQEGPTSAILAAALAASPLDPNGTLPGAAGLNSNYAFYAAANGAVENGSGAAAATAGTDADAAAAPAQQQQLKPQHQQHKQQQAAASKQQQQRAAPVRGMPASGGSAGAGPSGTNGPAAVAAAGGAVQGSATAVRRLGSSSSTEGTSYSSDDSDDGSDNSDDSDDDSSDDDDGGARDGGAAGKRTSAVAAAAATGVAAAGRTAQQVRKQGSAQPAGAGMASTSSSNSSSDDSDDDDDDDDDSDEDDEDDEDGGAARGGQGKVPLATSNAVSTPAPAKATRDRTGACGSKSSSSDEEENEGDSSSEEHSSGSSDDVTSEEEKEKATHAPLDAAVRSDPPVQAGIASVVERRTTTIPVEYDRLPVPHGKVEVGDVLAYKLLEIGLDLCPRISEWRQSCVIAVDMVTGAAVLEPHPDPRVHPLHSELDILRARLAAEAPGEGGAAAAEAADACAVDLDWEALPFPTEYDPAGLLKVTLDRLADVRIVHAAPTAGTRAPPAARVSAPAPVPVTHSCAAVDGKPVSTPPMGTGTAAIPCFVENRQAAGGPGAAPVAKTPMRQATGVPHGAALSRPATPRPGLGTPSTSAKRLPPPPPPPPQRQLPTRPGTPAAKTSTVGATIVLARALAQGTSTEAVVAAANASKPGSVVPGVGGWAVIAEELRQKRLELGMGASTPPVSQVQVPDNSKPSREQQRKQQQQQGRIEQAQSQPSAQPHRLSGLPRPGGGGACSGAGACGAVPPSIPEVTIPGFRSRNRAHPESNGVGRSGAVDPGNEGNGCKTGVAQTEV</sequence>
<dbReference type="Pfam" id="PF23086">
    <property type="entry name" value="Tudor_Coilin"/>
    <property type="match status" value="1"/>
</dbReference>
<proteinExistence type="predicted"/>
<evidence type="ECO:0000259" key="2">
    <source>
        <dbReference type="Pfam" id="PF23086"/>
    </source>
</evidence>
<dbReference type="InterPro" id="IPR024822">
    <property type="entry name" value="Coilin"/>
</dbReference>
<dbReference type="PANTHER" id="PTHR15197">
    <property type="entry name" value="COILIN P80"/>
    <property type="match status" value="1"/>
</dbReference>
<feature type="region of interest" description="Disordered" evidence="1">
    <location>
        <begin position="1025"/>
        <end position="1087"/>
    </location>
</feature>
<feature type="region of interest" description="Disordered" evidence="1">
    <location>
        <begin position="406"/>
        <end position="695"/>
    </location>
</feature>
<evidence type="ECO:0000313" key="3">
    <source>
        <dbReference type="EMBL" id="GLI71302.1"/>
    </source>
</evidence>
<comment type="caution">
    <text evidence="3">The sequence shown here is derived from an EMBL/GenBank/DDBJ whole genome shotgun (WGS) entry which is preliminary data.</text>
</comment>
<feature type="compositionally biased region" description="Low complexity" evidence="1">
    <location>
        <begin position="472"/>
        <end position="508"/>
    </location>
</feature>
<name>A0ABQ5SPI9_9CHLO</name>
<feature type="non-terminal residue" evidence="3">
    <location>
        <position position="1142"/>
    </location>
</feature>
<evidence type="ECO:0000256" key="1">
    <source>
        <dbReference type="SAM" id="MobiDB-lite"/>
    </source>
</evidence>
<feature type="compositionally biased region" description="Gly residues" evidence="1">
    <location>
        <begin position="1077"/>
        <end position="1087"/>
    </location>
</feature>
<feature type="compositionally biased region" description="Low complexity" evidence="1">
    <location>
        <begin position="139"/>
        <end position="148"/>
    </location>
</feature>
<dbReference type="InterPro" id="IPR056398">
    <property type="entry name" value="Tudor_Coilin"/>
</dbReference>
<feature type="compositionally biased region" description="Low complexity" evidence="1">
    <location>
        <begin position="406"/>
        <end position="462"/>
    </location>
</feature>
<feature type="compositionally biased region" description="Acidic residues" evidence="1">
    <location>
        <begin position="651"/>
        <end position="661"/>
    </location>
</feature>
<gene>
    <name evidence="3" type="ORF">VaNZ11_016443</name>
</gene>
<feature type="compositionally biased region" description="Low complexity" evidence="1">
    <location>
        <begin position="328"/>
        <end position="340"/>
    </location>
</feature>
<feature type="compositionally biased region" description="Basic and acidic residues" evidence="1">
    <location>
        <begin position="307"/>
        <end position="318"/>
    </location>
</feature>
<keyword evidence="4" id="KW-1185">Reference proteome</keyword>
<feature type="region of interest" description="Disordered" evidence="1">
    <location>
        <begin position="899"/>
        <end position="968"/>
    </location>
</feature>
<organism evidence="3 4">
    <name type="scientific">Volvox africanus</name>
    <dbReference type="NCBI Taxonomy" id="51714"/>
    <lineage>
        <taxon>Eukaryota</taxon>
        <taxon>Viridiplantae</taxon>
        <taxon>Chlorophyta</taxon>
        <taxon>core chlorophytes</taxon>
        <taxon>Chlorophyceae</taxon>
        <taxon>CS clade</taxon>
        <taxon>Chlamydomonadales</taxon>
        <taxon>Volvocaceae</taxon>
        <taxon>Volvox</taxon>
    </lineage>
</organism>
<feature type="compositionally biased region" description="Basic residues" evidence="1">
    <location>
        <begin position="271"/>
        <end position="286"/>
    </location>
</feature>
<feature type="compositionally biased region" description="Acidic residues" evidence="1">
    <location>
        <begin position="588"/>
        <end position="610"/>
    </location>
</feature>
<accession>A0ABQ5SPI9</accession>
<dbReference type="Proteomes" id="UP001165090">
    <property type="component" value="Unassembled WGS sequence"/>
</dbReference>
<feature type="region of interest" description="Disordered" evidence="1">
    <location>
        <begin position="1100"/>
        <end position="1142"/>
    </location>
</feature>
<reference evidence="3 4" key="1">
    <citation type="journal article" date="2023" name="IScience">
        <title>Expanded male sex-determining region conserved during the evolution of homothallism in the green alga Volvox.</title>
        <authorList>
            <person name="Yamamoto K."/>
            <person name="Matsuzaki R."/>
            <person name="Mahakham W."/>
            <person name="Heman W."/>
            <person name="Sekimoto H."/>
            <person name="Kawachi M."/>
            <person name="Minakuchi Y."/>
            <person name="Toyoda A."/>
            <person name="Nozaki H."/>
        </authorList>
    </citation>
    <scope>NUCLEOTIDE SEQUENCE [LARGE SCALE GENOMIC DNA]</scope>
    <source>
        <strain evidence="3 4">NIES-4468</strain>
    </source>
</reference>
<feature type="compositionally biased region" description="Low complexity" evidence="1">
    <location>
        <begin position="1050"/>
        <end position="1064"/>
    </location>
</feature>
<dbReference type="PANTHER" id="PTHR15197:SF0">
    <property type="entry name" value="COILIN"/>
    <property type="match status" value="1"/>
</dbReference>
<dbReference type="EMBL" id="BSDZ01000103">
    <property type="protein sequence ID" value="GLI71302.1"/>
    <property type="molecule type" value="Genomic_DNA"/>
</dbReference>
<feature type="domain" description="Coilin tudor" evidence="2">
    <location>
        <begin position="713"/>
        <end position="776"/>
    </location>
</feature>
<feature type="region of interest" description="Disordered" evidence="1">
    <location>
        <begin position="239"/>
        <end position="365"/>
    </location>
</feature>
<feature type="compositionally biased region" description="Low complexity" evidence="1">
    <location>
        <begin position="256"/>
        <end position="266"/>
    </location>
</feature>